<dbReference type="InterPro" id="IPR041104">
    <property type="entry name" value="SAM_DprA"/>
</dbReference>
<dbReference type="AlphaFoldDB" id="A0A1I4ETC0"/>
<dbReference type="RefSeq" id="WP_074749950.1">
    <property type="nucleotide sequence ID" value="NZ_CP141707.1"/>
</dbReference>
<sequence length="289" mass="32800">MIRNFEILRLKKAGVSNLGILKLIDYQEKHEAKLTLRQLARIAEVKAVPNFIESYKSQDVKRLREQYKTFPSFSILDDIYPEWLKEMYNPPTLLFYQGNLKLLNFPKLGFVGSREMSKEAPKITYKLIEELKQSFVIVSGLARGVDTSSHVAAIKQQTPTIAVIGNGLDISYPKENRKLQEYLATHELVLSEYLVGEPPLKFHFPERNRIIAGLSRGIVVVEAKQRSGSLITSRYALEGNREVFAVPGDILNRNASGCNQLIQQGAAKLITHGQDILDEFYLYEGNFLP</sequence>
<dbReference type="EMBL" id="FOTJ01000001">
    <property type="protein sequence ID" value="SFL08443.1"/>
    <property type="molecule type" value="Genomic_DNA"/>
</dbReference>
<dbReference type="Pfam" id="PF18255">
    <property type="entry name" value="SAM_DprA"/>
    <property type="match status" value="1"/>
</dbReference>
<evidence type="ECO:0000256" key="1">
    <source>
        <dbReference type="ARBA" id="ARBA00006525"/>
    </source>
</evidence>
<evidence type="ECO:0000313" key="4">
    <source>
        <dbReference type="EMBL" id="SFL08443.1"/>
    </source>
</evidence>
<dbReference type="InterPro" id="IPR057666">
    <property type="entry name" value="DrpA_SLOG"/>
</dbReference>
<evidence type="ECO:0000313" key="5">
    <source>
        <dbReference type="Proteomes" id="UP000181969"/>
    </source>
</evidence>
<dbReference type="InterPro" id="IPR003488">
    <property type="entry name" value="DprA"/>
</dbReference>
<dbReference type="GO" id="GO:0009294">
    <property type="term" value="P:DNA-mediated transformation"/>
    <property type="evidence" value="ECO:0007669"/>
    <property type="project" value="InterPro"/>
</dbReference>
<proteinExistence type="inferred from homology"/>
<dbReference type="PANTHER" id="PTHR43022:SF1">
    <property type="entry name" value="PROTEIN SMF"/>
    <property type="match status" value="1"/>
</dbReference>
<name>A0A1I4ETC0_9LACT</name>
<accession>A0A1I4ETC0</accession>
<protein>
    <submittedName>
        <fullName evidence="4">DNA processing protein</fullName>
    </submittedName>
</protein>
<evidence type="ECO:0000259" key="3">
    <source>
        <dbReference type="Pfam" id="PF18255"/>
    </source>
</evidence>
<feature type="domain" description="DNA processing protein A sterile alpha motif" evidence="3">
    <location>
        <begin position="2"/>
        <end position="63"/>
    </location>
</feature>
<dbReference type="NCBIfam" id="TIGR00732">
    <property type="entry name" value="dprA"/>
    <property type="match status" value="1"/>
</dbReference>
<dbReference type="OrthoDB" id="9785707at2"/>
<dbReference type="Proteomes" id="UP000181969">
    <property type="component" value="Unassembled WGS sequence"/>
</dbReference>
<dbReference type="Gene3D" id="3.40.50.450">
    <property type="match status" value="1"/>
</dbReference>
<reference evidence="4 5" key="1">
    <citation type="submission" date="2016-10" db="EMBL/GenBank/DDBJ databases">
        <authorList>
            <person name="de Groot N.N."/>
        </authorList>
    </citation>
    <scope>NUCLEOTIDE SEQUENCE [LARGE SCALE GENOMIC DNA]</scope>
    <source>
        <strain evidence="4 5">M79</strain>
    </source>
</reference>
<dbReference type="PANTHER" id="PTHR43022">
    <property type="entry name" value="PROTEIN SMF"/>
    <property type="match status" value="1"/>
</dbReference>
<comment type="similarity">
    <text evidence="1">Belongs to the DprA/Smf family.</text>
</comment>
<dbReference type="Pfam" id="PF02481">
    <property type="entry name" value="DNA_processg_A"/>
    <property type="match status" value="1"/>
</dbReference>
<gene>
    <name evidence="4" type="ORF">SAMN05216438_101160</name>
</gene>
<evidence type="ECO:0000259" key="2">
    <source>
        <dbReference type="Pfam" id="PF02481"/>
    </source>
</evidence>
<dbReference type="SUPFAM" id="SSF102405">
    <property type="entry name" value="MCP/YpsA-like"/>
    <property type="match status" value="1"/>
</dbReference>
<organism evidence="4 5">
    <name type="scientific">Lactococcus garvieae</name>
    <dbReference type="NCBI Taxonomy" id="1363"/>
    <lineage>
        <taxon>Bacteria</taxon>
        <taxon>Bacillati</taxon>
        <taxon>Bacillota</taxon>
        <taxon>Bacilli</taxon>
        <taxon>Lactobacillales</taxon>
        <taxon>Streptococcaceae</taxon>
        <taxon>Lactococcus</taxon>
    </lineage>
</organism>
<feature type="domain" description="Smf/DprA SLOG" evidence="2">
    <location>
        <begin position="75"/>
        <end position="280"/>
    </location>
</feature>